<proteinExistence type="predicted"/>
<feature type="non-terminal residue" evidence="2">
    <location>
        <position position="1"/>
    </location>
</feature>
<feature type="region of interest" description="Disordered" evidence="1">
    <location>
        <begin position="15"/>
        <end position="35"/>
    </location>
</feature>
<reference evidence="2 3" key="1">
    <citation type="journal article" date="2021" name="Nat. Plants">
        <title>The Taxus genome provides insights into paclitaxel biosynthesis.</title>
        <authorList>
            <person name="Xiong X."/>
            <person name="Gou J."/>
            <person name="Liao Q."/>
            <person name="Li Y."/>
            <person name="Zhou Q."/>
            <person name="Bi G."/>
            <person name="Li C."/>
            <person name="Du R."/>
            <person name="Wang X."/>
            <person name="Sun T."/>
            <person name="Guo L."/>
            <person name="Liang H."/>
            <person name="Lu P."/>
            <person name="Wu Y."/>
            <person name="Zhang Z."/>
            <person name="Ro D.K."/>
            <person name="Shang Y."/>
            <person name="Huang S."/>
            <person name="Yan J."/>
        </authorList>
    </citation>
    <scope>NUCLEOTIDE SEQUENCE [LARGE SCALE GENOMIC DNA]</scope>
    <source>
        <strain evidence="2">Ta-2019</strain>
    </source>
</reference>
<gene>
    <name evidence="2" type="ORF">KI387_008287</name>
</gene>
<feature type="non-terminal residue" evidence="2">
    <location>
        <position position="79"/>
    </location>
</feature>
<evidence type="ECO:0000313" key="2">
    <source>
        <dbReference type="EMBL" id="KAH9303883.1"/>
    </source>
</evidence>
<protein>
    <submittedName>
        <fullName evidence="2">Uncharacterized protein</fullName>
    </submittedName>
</protein>
<dbReference type="Proteomes" id="UP000824469">
    <property type="component" value="Unassembled WGS sequence"/>
</dbReference>
<dbReference type="AlphaFoldDB" id="A0AA38CSC5"/>
<keyword evidence="3" id="KW-1185">Reference proteome</keyword>
<organism evidence="2 3">
    <name type="scientific">Taxus chinensis</name>
    <name type="common">Chinese yew</name>
    <name type="synonym">Taxus wallichiana var. chinensis</name>
    <dbReference type="NCBI Taxonomy" id="29808"/>
    <lineage>
        <taxon>Eukaryota</taxon>
        <taxon>Viridiplantae</taxon>
        <taxon>Streptophyta</taxon>
        <taxon>Embryophyta</taxon>
        <taxon>Tracheophyta</taxon>
        <taxon>Spermatophyta</taxon>
        <taxon>Pinopsida</taxon>
        <taxon>Pinidae</taxon>
        <taxon>Conifers II</taxon>
        <taxon>Cupressales</taxon>
        <taxon>Taxaceae</taxon>
        <taxon>Taxus</taxon>
    </lineage>
</organism>
<comment type="caution">
    <text evidence="2">The sequence shown here is derived from an EMBL/GenBank/DDBJ whole genome shotgun (WGS) entry which is preliminary data.</text>
</comment>
<sequence length="79" mass="8998">CEKLVSQKYAPVNGPTINMASTSTRTQFPPTDQHELISPDETQKAVFWYQRAVNREIEPSESSKMLNWTNKALLATNEE</sequence>
<name>A0AA38CSC5_TAXCH</name>
<dbReference type="EMBL" id="JAHRHJ020000008">
    <property type="protein sequence ID" value="KAH9303883.1"/>
    <property type="molecule type" value="Genomic_DNA"/>
</dbReference>
<feature type="compositionally biased region" description="Polar residues" evidence="1">
    <location>
        <begin position="15"/>
        <end position="30"/>
    </location>
</feature>
<accession>A0AA38CSC5</accession>
<evidence type="ECO:0000313" key="3">
    <source>
        <dbReference type="Proteomes" id="UP000824469"/>
    </source>
</evidence>
<evidence type="ECO:0000256" key="1">
    <source>
        <dbReference type="SAM" id="MobiDB-lite"/>
    </source>
</evidence>